<dbReference type="AlphaFoldDB" id="A0A2I7SMA4"/>
<organism evidence="2 3">
    <name type="scientific">Pseudotamlana carrageenivorans</name>
    <dbReference type="NCBI Taxonomy" id="2069432"/>
    <lineage>
        <taxon>Bacteria</taxon>
        <taxon>Pseudomonadati</taxon>
        <taxon>Bacteroidota</taxon>
        <taxon>Flavobacteriia</taxon>
        <taxon>Flavobacteriales</taxon>
        <taxon>Flavobacteriaceae</taxon>
        <taxon>Pseudotamlana</taxon>
    </lineage>
</organism>
<name>A0A2I7SMA4_9FLAO</name>
<gene>
    <name evidence="2" type="ORF">C1A40_16885</name>
</gene>
<evidence type="ECO:0008006" key="4">
    <source>
        <dbReference type="Google" id="ProtNLM"/>
    </source>
</evidence>
<dbReference type="OrthoDB" id="1454323at2"/>
<feature type="signal peptide" evidence="1">
    <location>
        <begin position="1"/>
        <end position="20"/>
    </location>
</feature>
<evidence type="ECO:0000313" key="3">
    <source>
        <dbReference type="Proteomes" id="UP000236592"/>
    </source>
</evidence>
<sequence>MKRKLSVLSTLLLTIFFYNCGPSIKVTDTWKAPDINNVKGDKILVIARMDDMASRQLFEQEISSALKEAGMDATASYIAYPNTTVNKKINDAEVKEHIVKFKSDGYQAVALTVVKDVKTEINTQESGGYVSGGYYPGFYGGYGRFGGYYGSFYSPYGMGGTYVPSSQRTYESDIYKLETVVYDLSRDDNKQLVAVVASKITDPDSAAGIAKPYAKKVLAQFTK</sequence>
<reference evidence="3" key="1">
    <citation type="submission" date="2018-01" db="EMBL/GenBank/DDBJ databases">
        <title>Complete genome of Tamlana sp. UJ94.</title>
        <authorList>
            <person name="Jung J."/>
            <person name="Chung D."/>
            <person name="Bae S.S."/>
            <person name="Baek K."/>
        </authorList>
    </citation>
    <scope>NUCLEOTIDE SEQUENCE [LARGE SCALE GENOMIC DNA]</scope>
    <source>
        <strain evidence="3">UJ94</strain>
    </source>
</reference>
<protein>
    <recommendedName>
        <fullName evidence="4">DUF4136 domain-containing protein</fullName>
    </recommendedName>
</protein>
<dbReference type="KEGG" id="taj:C1A40_16885"/>
<feature type="chain" id="PRO_5014351798" description="DUF4136 domain-containing protein" evidence="1">
    <location>
        <begin position="21"/>
        <end position="223"/>
    </location>
</feature>
<proteinExistence type="predicted"/>
<dbReference type="EMBL" id="CP025938">
    <property type="protein sequence ID" value="AUS07017.1"/>
    <property type="molecule type" value="Genomic_DNA"/>
</dbReference>
<dbReference type="Proteomes" id="UP000236592">
    <property type="component" value="Chromosome"/>
</dbReference>
<keyword evidence="3" id="KW-1185">Reference proteome</keyword>
<accession>A0A2I7SMA4</accession>
<evidence type="ECO:0000313" key="2">
    <source>
        <dbReference type="EMBL" id="AUS07017.1"/>
    </source>
</evidence>
<evidence type="ECO:0000256" key="1">
    <source>
        <dbReference type="SAM" id="SignalP"/>
    </source>
</evidence>
<dbReference type="RefSeq" id="WP_102996918.1">
    <property type="nucleotide sequence ID" value="NZ_CP025938.1"/>
</dbReference>
<keyword evidence="1" id="KW-0732">Signal</keyword>